<dbReference type="Proteomes" id="UP000250462">
    <property type="component" value="Unassembled WGS sequence"/>
</dbReference>
<evidence type="ECO:0000313" key="6">
    <source>
        <dbReference type="Proteomes" id="UP000250462"/>
    </source>
</evidence>
<dbReference type="GO" id="GO:0071949">
    <property type="term" value="F:FAD binding"/>
    <property type="evidence" value="ECO:0007669"/>
    <property type="project" value="InterPro"/>
</dbReference>
<dbReference type="SUPFAM" id="SSF51905">
    <property type="entry name" value="FAD/NAD(P)-binding domain"/>
    <property type="match status" value="1"/>
</dbReference>
<dbReference type="InterPro" id="IPR050641">
    <property type="entry name" value="RIFMO-like"/>
</dbReference>
<dbReference type="Gene3D" id="3.40.30.120">
    <property type="match status" value="1"/>
</dbReference>
<evidence type="ECO:0000313" key="5">
    <source>
        <dbReference type="EMBL" id="RAW09510.1"/>
    </source>
</evidence>
<keyword evidence="5" id="KW-0560">Oxidoreductase</keyword>
<dbReference type="InterPro" id="IPR002938">
    <property type="entry name" value="FAD-bd"/>
</dbReference>
<gene>
    <name evidence="5" type="ORF">DPM12_20940</name>
</gene>
<keyword evidence="6" id="KW-1185">Reference proteome</keyword>
<dbReference type="OrthoDB" id="8670884at2"/>
<accession>A0A329QAT4</accession>
<dbReference type="InterPro" id="IPR036188">
    <property type="entry name" value="FAD/NAD-bd_sf"/>
</dbReference>
<keyword evidence="2" id="KW-0285">Flavoprotein</keyword>
<evidence type="ECO:0000259" key="4">
    <source>
        <dbReference type="Pfam" id="PF01494"/>
    </source>
</evidence>
<dbReference type="EMBL" id="QMIG01000041">
    <property type="protein sequence ID" value="RAW09510.1"/>
    <property type="molecule type" value="Genomic_DNA"/>
</dbReference>
<evidence type="ECO:0000256" key="1">
    <source>
        <dbReference type="ARBA" id="ARBA00001974"/>
    </source>
</evidence>
<name>A0A329QAT4_9ACTN</name>
<proteinExistence type="predicted"/>
<evidence type="ECO:0000256" key="3">
    <source>
        <dbReference type="ARBA" id="ARBA00022827"/>
    </source>
</evidence>
<dbReference type="PRINTS" id="PR00420">
    <property type="entry name" value="RNGMNOXGNASE"/>
</dbReference>
<evidence type="ECO:0000256" key="2">
    <source>
        <dbReference type="ARBA" id="ARBA00022630"/>
    </source>
</evidence>
<feature type="domain" description="FAD-binding" evidence="4">
    <location>
        <begin position="2"/>
        <end position="332"/>
    </location>
</feature>
<protein>
    <submittedName>
        <fullName evidence="5">Monooxygenase</fullName>
    </submittedName>
</protein>
<organism evidence="5 6">
    <name type="scientific">Phytoactinopolyspora halophila</name>
    <dbReference type="NCBI Taxonomy" id="1981511"/>
    <lineage>
        <taxon>Bacteria</taxon>
        <taxon>Bacillati</taxon>
        <taxon>Actinomycetota</taxon>
        <taxon>Actinomycetes</taxon>
        <taxon>Jiangellales</taxon>
        <taxon>Jiangellaceae</taxon>
        <taxon>Phytoactinopolyspora</taxon>
    </lineage>
</organism>
<comment type="cofactor">
    <cofactor evidence="1">
        <name>FAD</name>
        <dbReference type="ChEBI" id="CHEBI:57692"/>
    </cofactor>
</comment>
<reference evidence="5 6" key="1">
    <citation type="submission" date="2018-06" db="EMBL/GenBank/DDBJ databases">
        <title>Phytoactinopolyspora halophila sp. nov., a novel halophilic actinomycete isolated from a saline soil in China.</title>
        <authorList>
            <person name="Tang S.-K."/>
        </authorList>
    </citation>
    <scope>NUCLEOTIDE SEQUENCE [LARGE SCALE GENOMIC DNA]</scope>
    <source>
        <strain evidence="5 6">YIM 96934</strain>
    </source>
</reference>
<sequence>MDTDVIVVGAGPTGLMLAGELRLGGADVTVVERRTERSWESRGIGFTARAAEVFHGRGLLDRLENAEITRQGHFGGIPIDYGVLEGSHFGVRGVPQYKIEEMLENWARELGVSMRRGFEVTGVRDTGDGVTAIVQGPDGRGEYSARYLVGCDGGSSTVRKHANFDFPGSDATREMYLADVAGCDIHPRMIGELVPNGMVMAAPLEEGYVRIIVCENGTPPAKDREVTFADVADAWQRLTGESIHDGQARWVSSFTDATRQVTEYRRGRVLVAGDAAHIHLPAGGQGLSIGVQDAVNLGWKLAATVTGWAPDGLLDTYHNERHPVGARVLRNTRAQGTLNLSGKSVEPLRAVMSELIAIPDVARHLSGMVSGLDIRYDMGEHGHPLVGARMADRELERADGSTEQLARLLHPARGVLITADDSEEMSRCAAGWSDRVDLIRVASVPPGPGEDRIVTESVLIRPDGYVAWAAPGGGTLASALRRWFGVARQARDVQDSHPLVSAP</sequence>
<dbReference type="Pfam" id="PF01494">
    <property type="entry name" value="FAD_binding_3"/>
    <property type="match status" value="1"/>
</dbReference>
<dbReference type="Gene3D" id="3.50.50.60">
    <property type="entry name" value="FAD/NAD(P)-binding domain"/>
    <property type="match status" value="1"/>
</dbReference>
<keyword evidence="5" id="KW-0503">Monooxygenase</keyword>
<keyword evidence="3" id="KW-0274">FAD</keyword>
<dbReference type="Gene3D" id="3.30.70.2450">
    <property type="match status" value="1"/>
</dbReference>
<comment type="caution">
    <text evidence="5">The sequence shown here is derived from an EMBL/GenBank/DDBJ whole genome shotgun (WGS) entry which is preliminary data.</text>
</comment>
<dbReference type="Pfam" id="PF21274">
    <property type="entry name" value="Rng_hyd_C"/>
    <property type="match status" value="1"/>
</dbReference>
<dbReference type="AlphaFoldDB" id="A0A329QAT4"/>
<dbReference type="PANTHER" id="PTHR43004">
    <property type="entry name" value="TRK SYSTEM POTASSIUM UPTAKE PROTEIN"/>
    <property type="match status" value="1"/>
</dbReference>
<dbReference type="RefSeq" id="WP_112260301.1">
    <property type="nucleotide sequence ID" value="NZ_QMIG01000041.1"/>
</dbReference>
<dbReference type="PANTHER" id="PTHR43004:SF19">
    <property type="entry name" value="BINDING MONOOXYGENASE, PUTATIVE (JCVI)-RELATED"/>
    <property type="match status" value="1"/>
</dbReference>
<dbReference type="GO" id="GO:0016709">
    <property type="term" value="F:oxidoreductase activity, acting on paired donors, with incorporation or reduction of molecular oxygen, NAD(P)H as one donor, and incorporation of one atom of oxygen"/>
    <property type="evidence" value="ECO:0007669"/>
    <property type="project" value="UniProtKB-ARBA"/>
</dbReference>